<evidence type="ECO:0000259" key="3">
    <source>
        <dbReference type="Pfam" id="PF13868"/>
    </source>
</evidence>
<comment type="caution">
    <text evidence="4">The sequence shown here is derived from an EMBL/GenBank/DDBJ whole genome shotgun (WGS) entry which is preliminary data.</text>
</comment>
<evidence type="ECO:0000313" key="5">
    <source>
        <dbReference type="Proteomes" id="UP000327044"/>
    </source>
</evidence>
<feature type="coiled-coil region" evidence="2">
    <location>
        <begin position="289"/>
        <end position="377"/>
    </location>
</feature>
<dbReference type="GO" id="GO:0005879">
    <property type="term" value="C:axonemal microtubule"/>
    <property type="evidence" value="ECO:0007669"/>
    <property type="project" value="TreeGrafter"/>
</dbReference>
<dbReference type="Proteomes" id="UP000327044">
    <property type="component" value="Unassembled WGS sequence"/>
</dbReference>
<sequence length="502" mass="60274">METRWYLKPGDTLETTKINERGHALHATADAWKNLTAHLDRNRLIQESIERERAHKEALKKGSLEMTAKWDNSVENIRKRKEEERTTRLEKEESDKMERFFKIRAEQEGIRQQYISDARRRIYLTKEHPKALTSALILSEVIYEREKQLEFDKKIKQHEEEELAKRTQKIKEDAIKEVEENKAKEKKIREKNSELGKEYLRHIIGNENSAKLLKQQSIDRERVDIANMEKEFAHIKRVEAEEVQMKKDSIKKEFLDFGIAQARAKEIMEQEDKEQENIINIYAQAKHGIECLRQKKVKEMQQAMVLRREAASKKAVAEAKAKGENEERILKQAAEEVEKRELEQLKLKEQTRRQLIKDRQEDRERFLKREEERKREEAEVIKWEMLNRFKKNDVMEAYNKAKEKERWDGKLAYRRILMDQIAENGEIAKRERKEAHDLFVEQQKKYDDDDERFFGYAEEVIAYAKGKNRQTWPVERVIQEYKRNNNLLSKHRRACPEEDVEK</sequence>
<dbReference type="Pfam" id="PF13868">
    <property type="entry name" value="TPH"/>
    <property type="match status" value="1"/>
</dbReference>
<gene>
    <name evidence="4" type="ORF">PPYR_13066</name>
</gene>
<keyword evidence="5" id="KW-1185">Reference proteome</keyword>
<dbReference type="EMBL" id="VVIM01000009">
    <property type="protein sequence ID" value="KAB0793446.1"/>
    <property type="molecule type" value="Genomic_DNA"/>
</dbReference>
<feature type="domain" description="Trichohyalin-plectin-homology" evidence="3">
    <location>
        <begin position="128"/>
        <end position="453"/>
    </location>
</feature>
<dbReference type="AlphaFoldDB" id="A0A5N4A7Y8"/>
<dbReference type="PANTHER" id="PTHR28663">
    <property type="entry name" value="COILED-COIL DOMAIN-CONTAINING PROTEIN 173"/>
    <property type="match status" value="1"/>
</dbReference>
<protein>
    <recommendedName>
        <fullName evidence="3">Trichohyalin-plectin-homology domain-containing protein</fullName>
    </recommendedName>
</protein>
<keyword evidence="1 2" id="KW-0175">Coiled coil</keyword>
<evidence type="ECO:0000256" key="2">
    <source>
        <dbReference type="SAM" id="Coils"/>
    </source>
</evidence>
<evidence type="ECO:0000313" key="4">
    <source>
        <dbReference type="EMBL" id="KAB0793446.1"/>
    </source>
</evidence>
<dbReference type="InParanoid" id="A0A5N4A7Y8"/>
<accession>A0A5N4A7Y8</accession>
<evidence type="ECO:0000256" key="1">
    <source>
        <dbReference type="ARBA" id="ARBA00023054"/>
    </source>
</evidence>
<dbReference type="OrthoDB" id="331765at2759"/>
<organism evidence="4 5">
    <name type="scientific">Photinus pyralis</name>
    <name type="common">Common eastern firefly</name>
    <name type="synonym">Lampyris pyralis</name>
    <dbReference type="NCBI Taxonomy" id="7054"/>
    <lineage>
        <taxon>Eukaryota</taxon>
        <taxon>Metazoa</taxon>
        <taxon>Ecdysozoa</taxon>
        <taxon>Arthropoda</taxon>
        <taxon>Hexapoda</taxon>
        <taxon>Insecta</taxon>
        <taxon>Pterygota</taxon>
        <taxon>Neoptera</taxon>
        <taxon>Endopterygota</taxon>
        <taxon>Coleoptera</taxon>
        <taxon>Polyphaga</taxon>
        <taxon>Elateriformia</taxon>
        <taxon>Elateroidea</taxon>
        <taxon>Lampyridae</taxon>
        <taxon>Lampyrinae</taxon>
        <taxon>Photinus</taxon>
    </lineage>
</organism>
<reference evidence="4 5" key="1">
    <citation type="journal article" date="2018" name="Elife">
        <title>Firefly genomes illuminate parallel origins of bioluminescence in beetles.</title>
        <authorList>
            <person name="Fallon T.R."/>
            <person name="Lower S.E."/>
            <person name="Chang C.H."/>
            <person name="Bessho-Uehara M."/>
            <person name="Martin G.J."/>
            <person name="Bewick A.J."/>
            <person name="Behringer M."/>
            <person name="Debat H.J."/>
            <person name="Wong I."/>
            <person name="Day J.C."/>
            <person name="Suvorov A."/>
            <person name="Silva C.J."/>
            <person name="Stanger-Hall K.F."/>
            <person name="Hall D.W."/>
            <person name="Schmitz R.J."/>
            <person name="Nelson D.R."/>
            <person name="Lewis S.M."/>
            <person name="Shigenobu S."/>
            <person name="Bybee S.M."/>
            <person name="Larracuente A.M."/>
            <person name="Oba Y."/>
            <person name="Weng J.K."/>
        </authorList>
    </citation>
    <scope>NUCLEOTIDE SEQUENCE [LARGE SCALE GENOMIC DNA]</scope>
    <source>
        <strain evidence="4">1611_PpyrPB1</strain>
        <tissue evidence="4">Whole body</tissue>
    </source>
</reference>
<name>A0A5N4A7Y8_PHOPY</name>
<dbReference type="InterPro" id="IPR039986">
    <property type="entry name" value="CFAP210"/>
</dbReference>
<proteinExistence type="predicted"/>
<dbReference type="InterPro" id="IPR043597">
    <property type="entry name" value="TPH_dom"/>
</dbReference>
<dbReference type="PANTHER" id="PTHR28663:SF1">
    <property type="entry name" value="CILIA- AND FLAGELLA- ASSOCIATED PROTEIN 210"/>
    <property type="match status" value="1"/>
</dbReference>